<evidence type="ECO:0000313" key="1">
    <source>
        <dbReference type="EMBL" id="KAF9476754.1"/>
    </source>
</evidence>
<evidence type="ECO:0000313" key="2">
    <source>
        <dbReference type="Proteomes" id="UP000807469"/>
    </source>
</evidence>
<proteinExistence type="predicted"/>
<name>A0A9P6CXY4_9AGAR</name>
<reference evidence="1" key="1">
    <citation type="submission" date="2020-11" db="EMBL/GenBank/DDBJ databases">
        <authorList>
            <consortium name="DOE Joint Genome Institute"/>
            <person name="Ahrendt S."/>
            <person name="Riley R."/>
            <person name="Andreopoulos W."/>
            <person name="Labutti K."/>
            <person name="Pangilinan J."/>
            <person name="Ruiz-Duenas F.J."/>
            <person name="Barrasa J.M."/>
            <person name="Sanchez-Garcia M."/>
            <person name="Camarero S."/>
            <person name="Miyauchi S."/>
            <person name="Serrano A."/>
            <person name="Linde D."/>
            <person name="Babiker R."/>
            <person name="Drula E."/>
            <person name="Ayuso-Fernandez I."/>
            <person name="Pacheco R."/>
            <person name="Padilla G."/>
            <person name="Ferreira P."/>
            <person name="Barriuso J."/>
            <person name="Kellner H."/>
            <person name="Castanera R."/>
            <person name="Alfaro M."/>
            <person name="Ramirez L."/>
            <person name="Pisabarro A.G."/>
            <person name="Kuo A."/>
            <person name="Tritt A."/>
            <person name="Lipzen A."/>
            <person name="He G."/>
            <person name="Yan M."/>
            <person name="Ng V."/>
            <person name="Cullen D."/>
            <person name="Martin F."/>
            <person name="Rosso M.-N."/>
            <person name="Henrissat B."/>
            <person name="Hibbett D."/>
            <person name="Martinez A.T."/>
            <person name="Grigoriev I.V."/>
        </authorList>
    </citation>
    <scope>NUCLEOTIDE SEQUENCE</scope>
    <source>
        <strain evidence="1">CIRM-BRFM 674</strain>
    </source>
</reference>
<protein>
    <submittedName>
        <fullName evidence="1">Uncharacterized protein</fullName>
    </submittedName>
</protein>
<dbReference type="EMBL" id="MU155283">
    <property type="protein sequence ID" value="KAF9476754.1"/>
    <property type="molecule type" value="Genomic_DNA"/>
</dbReference>
<dbReference type="AlphaFoldDB" id="A0A9P6CXY4"/>
<gene>
    <name evidence="1" type="ORF">BDN70DRAFT_897084</name>
</gene>
<comment type="caution">
    <text evidence="1">The sequence shown here is derived from an EMBL/GenBank/DDBJ whole genome shotgun (WGS) entry which is preliminary data.</text>
</comment>
<organism evidence="1 2">
    <name type="scientific">Pholiota conissans</name>
    <dbReference type="NCBI Taxonomy" id="109636"/>
    <lineage>
        <taxon>Eukaryota</taxon>
        <taxon>Fungi</taxon>
        <taxon>Dikarya</taxon>
        <taxon>Basidiomycota</taxon>
        <taxon>Agaricomycotina</taxon>
        <taxon>Agaricomycetes</taxon>
        <taxon>Agaricomycetidae</taxon>
        <taxon>Agaricales</taxon>
        <taxon>Agaricineae</taxon>
        <taxon>Strophariaceae</taxon>
        <taxon>Pholiota</taxon>
    </lineage>
</organism>
<keyword evidence="2" id="KW-1185">Reference proteome</keyword>
<dbReference type="Proteomes" id="UP000807469">
    <property type="component" value="Unassembled WGS sequence"/>
</dbReference>
<sequence length="157" mass="17594">MDEARYIARRRGIAAKKIEIIEESFWCRVQLVINGQISLIDNIDYHHLKSGASVWVTIETQNTRINDDLHSSASFRTTRRGVFADPNGKVTETRDGAIKLPTYVQTALAEESSTSYRDIRRRVILVEAMGSHPTLDTQTIGLSEIVMASSQNQQASS</sequence>
<accession>A0A9P6CXY4</accession>